<proteinExistence type="predicted"/>
<organism evidence="1 2">
    <name type="scientific">Panagrolaimus davidi</name>
    <dbReference type="NCBI Taxonomy" id="227884"/>
    <lineage>
        <taxon>Eukaryota</taxon>
        <taxon>Metazoa</taxon>
        <taxon>Ecdysozoa</taxon>
        <taxon>Nematoda</taxon>
        <taxon>Chromadorea</taxon>
        <taxon>Rhabditida</taxon>
        <taxon>Tylenchina</taxon>
        <taxon>Panagrolaimomorpha</taxon>
        <taxon>Panagrolaimoidea</taxon>
        <taxon>Panagrolaimidae</taxon>
        <taxon>Panagrolaimus</taxon>
    </lineage>
</organism>
<dbReference type="WBParaSite" id="PDA_v2.g4227.t1">
    <property type="protein sequence ID" value="PDA_v2.g4227.t1"/>
    <property type="gene ID" value="PDA_v2.g4227"/>
</dbReference>
<evidence type="ECO:0000313" key="1">
    <source>
        <dbReference type="Proteomes" id="UP000887578"/>
    </source>
</evidence>
<protein>
    <submittedName>
        <fullName evidence="2">Uncharacterized protein</fullName>
    </submittedName>
</protein>
<accession>A0A914QYT1</accession>
<keyword evidence="1" id="KW-1185">Reference proteome</keyword>
<name>A0A914QYT1_9BILA</name>
<sequence length="338" mass="39313">MGRENDYNYCADLSCDFEILINESCKNNEIYLKVFKNIDDPFNDTLIVKSDNYTILNTTGIYKRTYKGEMQNALILHNRKTTMKFQSSSYFNGYKSFPIGSIRLLMKAINEVTRLPKEIITADKLLYTYESEKFPENSVLTIELSKELSAYGDILKMFYETSNIQHLMTCLTFYTDDEMKNVYEYNPYSYYSAPKWKLMTFNALSYLIIIPPKTSVLFEFYDPFNVINITEPLLSYYETPYFGTPTFKPIISNTTYQISTNLEANFTVSDIHLSSFGTLQIIFSDGNVRNLTTKGDIITIALKEGQIFDIYYNEPTLGYKGAMINIEIFRKQFQKIIL</sequence>
<evidence type="ECO:0000313" key="2">
    <source>
        <dbReference type="WBParaSite" id="PDA_v2.g4227.t1"/>
    </source>
</evidence>
<dbReference type="Proteomes" id="UP000887578">
    <property type="component" value="Unplaced"/>
</dbReference>
<reference evidence="2" key="1">
    <citation type="submission" date="2022-11" db="UniProtKB">
        <authorList>
            <consortium name="WormBaseParasite"/>
        </authorList>
    </citation>
    <scope>IDENTIFICATION</scope>
</reference>
<dbReference type="AlphaFoldDB" id="A0A914QYT1"/>